<keyword evidence="2" id="KW-1185">Reference proteome</keyword>
<gene>
    <name evidence="1" type="ORF">KAJ83_02610</name>
</gene>
<dbReference type="InterPro" id="IPR029044">
    <property type="entry name" value="Nucleotide-diphossugar_trans"/>
</dbReference>
<reference evidence="1" key="1">
    <citation type="submission" date="2021-04" db="EMBL/GenBank/DDBJ databases">
        <authorList>
            <person name="Zhang D.-C."/>
        </authorList>
    </citation>
    <scope>NUCLEOTIDE SEQUENCE</scope>
    <source>
        <strain evidence="1">CGMCC 1.15697</strain>
    </source>
</reference>
<dbReference type="Pfam" id="PF02348">
    <property type="entry name" value="CTP_transf_3"/>
    <property type="match status" value="1"/>
</dbReference>
<dbReference type="GO" id="GO:0016740">
    <property type="term" value="F:transferase activity"/>
    <property type="evidence" value="ECO:0007669"/>
    <property type="project" value="UniProtKB-KW"/>
</dbReference>
<organism evidence="1 2">
    <name type="scientific">Marivibrio halodurans</name>
    <dbReference type="NCBI Taxonomy" id="2039722"/>
    <lineage>
        <taxon>Bacteria</taxon>
        <taxon>Pseudomonadati</taxon>
        <taxon>Pseudomonadota</taxon>
        <taxon>Alphaproteobacteria</taxon>
        <taxon>Rhodospirillales</taxon>
        <taxon>Rhodospirillaceae</taxon>
        <taxon>Marivibrio</taxon>
    </lineage>
</organism>
<dbReference type="PANTHER" id="PTHR42866:SF1">
    <property type="entry name" value="SPORE COAT POLYSACCHARIDE BIOSYNTHESIS PROTEIN SPSF"/>
    <property type="match status" value="1"/>
</dbReference>
<keyword evidence="1" id="KW-0808">Transferase</keyword>
<proteinExistence type="predicted"/>
<dbReference type="PANTHER" id="PTHR42866">
    <property type="entry name" value="3-DEOXY-MANNO-OCTULOSONATE CYTIDYLYLTRANSFERASE"/>
    <property type="match status" value="1"/>
</dbReference>
<evidence type="ECO:0000313" key="1">
    <source>
        <dbReference type="EMBL" id="MBP5855884.1"/>
    </source>
</evidence>
<dbReference type="InterPro" id="IPR003329">
    <property type="entry name" value="Cytidylyl_trans"/>
</dbReference>
<dbReference type="EMBL" id="JAGMWN010000001">
    <property type="protein sequence ID" value="MBP5855884.1"/>
    <property type="molecule type" value="Genomic_DNA"/>
</dbReference>
<dbReference type="Proteomes" id="UP000672602">
    <property type="component" value="Unassembled WGS sequence"/>
</dbReference>
<comment type="caution">
    <text evidence="1">The sequence shown here is derived from an EMBL/GenBank/DDBJ whole genome shotgun (WGS) entry which is preliminary data.</text>
</comment>
<sequence>MTITSAPTTRGPAALILLARLDSRRLPGKGLMDLAGRPVLGRAIDRLRRCRVVPAMLLATSDRAVDDDLEAFARAEGIGCFRGDASDVAGRCLAAMEAHGLDWFVRICGDSPFVDPEVTDAVAEAYLADPTLDIATNVFPRGYPIGASAEAVSRPALARICAATQALEWREHVTAWAYEHAADFKIRNISPNHSRYRGLSIAVDTPEDLARARAAIARLPDPTDATLAEVVTAYA</sequence>
<dbReference type="RefSeq" id="WP_210680449.1">
    <property type="nucleotide sequence ID" value="NZ_JAGMWN010000001.1"/>
</dbReference>
<protein>
    <submittedName>
        <fullName evidence="1">NTP transferase domain-containing protein</fullName>
    </submittedName>
</protein>
<dbReference type="Gene3D" id="3.90.550.10">
    <property type="entry name" value="Spore Coat Polysaccharide Biosynthesis Protein SpsA, Chain A"/>
    <property type="match status" value="1"/>
</dbReference>
<accession>A0A8J7RZG0</accession>
<dbReference type="AlphaFoldDB" id="A0A8J7RZG0"/>
<evidence type="ECO:0000313" key="2">
    <source>
        <dbReference type="Proteomes" id="UP000672602"/>
    </source>
</evidence>
<dbReference type="SUPFAM" id="SSF53448">
    <property type="entry name" value="Nucleotide-diphospho-sugar transferases"/>
    <property type="match status" value="1"/>
</dbReference>
<dbReference type="GO" id="GO:0005829">
    <property type="term" value="C:cytosol"/>
    <property type="evidence" value="ECO:0007669"/>
    <property type="project" value="TreeGrafter"/>
</dbReference>
<name>A0A8J7RZG0_9PROT</name>